<name>A0AAV2P678_9HYME</name>
<protein>
    <submittedName>
        <fullName evidence="1">Uncharacterized protein</fullName>
    </submittedName>
</protein>
<reference evidence="1" key="1">
    <citation type="submission" date="2024-04" db="EMBL/GenBank/DDBJ databases">
        <authorList>
            <consortium name="Molecular Ecology Group"/>
        </authorList>
    </citation>
    <scope>NUCLEOTIDE SEQUENCE</scope>
</reference>
<accession>A0AAV2P678</accession>
<gene>
    <name evidence="1" type="ORF">LPLAT_LOCUS12659</name>
</gene>
<dbReference type="EMBL" id="OZ034830">
    <property type="protein sequence ID" value="CAL1687453.1"/>
    <property type="molecule type" value="Genomic_DNA"/>
</dbReference>
<keyword evidence="2" id="KW-1185">Reference proteome</keyword>
<evidence type="ECO:0000313" key="1">
    <source>
        <dbReference type="EMBL" id="CAL1687453.1"/>
    </source>
</evidence>
<dbReference type="Proteomes" id="UP001497644">
    <property type="component" value="Chromosome 7"/>
</dbReference>
<dbReference type="AlphaFoldDB" id="A0AAV2P678"/>
<evidence type="ECO:0000313" key="2">
    <source>
        <dbReference type="Proteomes" id="UP001497644"/>
    </source>
</evidence>
<sequence length="99" mass="10991">MGVAISTQLKARLESCLSLLASYFFGGSALYEPRHDRCKLDLFFSLTPFFSASTGFVFALQAQTQREQLSTGPRIRISLGRIPTGLGRIRYKNGPARCE</sequence>
<proteinExistence type="predicted"/>
<organism evidence="1 2">
    <name type="scientific">Lasius platythorax</name>
    <dbReference type="NCBI Taxonomy" id="488582"/>
    <lineage>
        <taxon>Eukaryota</taxon>
        <taxon>Metazoa</taxon>
        <taxon>Ecdysozoa</taxon>
        <taxon>Arthropoda</taxon>
        <taxon>Hexapoda</taxon>
        <taxon>Insecta</taxon>
        <taxon>Pterygota</taxon>
        <taxon>Neoptera</taxon>
        <taxon>Endopterygota</taxon>
        <taxon>Hymenoptera</taxon>
        <taxon>Apocrita</taxon>
        <taxon>Aculeata</taxon>
        <taxon>Formicoidea</taxon>
        <taxon>Formicidae</taxon>
        <taxon>Formicinae</taxon>
        <taxon>Lasius</taxon>
        <taxon>Lasius</taxon>
    </lineage>
</organism>